<evidence type="ECO:0000259" key="6">
    <source>
        <dbReference type="PROSITE" id="PS50850"/>
    </source>
</evidence>
<name>A0A6P8XMI1_DROAB</name>
<feature type="transmembrane region" description="Helical" evidence="5">
    <location>
        <begin position="147"/>
        <end position="167"/>
    </location>
</feature>
<feature type="transmembrane region" description="Helical" evidence="5">
    <location>
        <begin position="447"/>
        <end position="468"/>
    </location>
</feature>
<feature type="transmembrane region" description="Helical" evidence="5">
    <location>
        <begin position="406"/>
        <end position="426"/>
    </location>
</feature>
<feature type="transmembrane region" description="Helical" evidence="5">
    <location>
        <begin position="173"/>
        <end position="194"/>
    </location>
</feature>
<keyword evidence="3 5" id="KW-1133">Transmembrane helix</keyword>
<dbReference type="Proteomes" id="UP000515160">
    <property type="component" value="Chromosome 2R"/>
</dbReference>
<feature type="transmembrane region" description="Helical" evidence="5">
    <location>
        <begin position="319"/>
        <end position="339"/>
    </location>
</feature>
<dbReference type="InterPro" id="IPR020846">
    <property type="entry name" value="MFS_dom"/>
</dbReference>
<keyword evidence="2 5" id="KW-0812">Transmembrane</keyword>
<evidence type="ECO:0000313" key="8">
    <source>
        <dbReference type="RefSeq" id="XP_034117736.2"/>
    </source>
</evidence>
<feature type="transmembrane region" description="Helical" evidence="5">
    <location>
        <begin position="474"/>
        <end position="491"/>
    </location>
</feature>
<evidence type="ECO:0000313" key="7">
    <source>
        <dbReference type="Proteomes" id="UP000515160"/>
    </source>
</evidence>
<protein>
    <submittedName>
        <fullName evidence="8">Organic cation transporter protein</fullName>
    </submittedName>
</protein>
<dbReference type="GO" id="GO:0016020">
    <property type="term" value="C:membrane"/>
    <property type="evidence" value="ECO:0007669"/>
    <property type="project" value="UniProtKB-SubCell"/>
</dbReference>
<feature type="domain" description="Major facilitator superfamily (MFS) profile" evidence="6">
    <location>
        <begin position="23"/>
        <end position="495"/>
    </location>
</feature>
<comment type="subcellular location">
    <subcellularLocation>
        <location evidence="1">Membrane</location>
        <topology evidence="1">Multi-pass membrane protein</topology>
    </subcellularLocation>
</comment>
<reference evidence="8" key="1">
    <citation type="submission" date="2025-08" db="UniProtKB">
        <authorList>
            <consortium name="RefSeq"/>
        </authorList>
    </citation>
    <scope>IDENTIFICATION</scope>
    <source>
        <strain evidence="8">15112-1751.03</strain>
        <tissue evidence="8">Whole Adult</tissue>
    </source>
</reference>
<feature type="transmembrane region" description="Helical" evidence="5">
    <location>
        <begin position="114"/>
        <end position="135"/>
    </location>
</feature>
<feature type="transmembrane region" description="Helical" evidence="5">
    <location>
        <begin position="351"/>
        <end position="369"/>
    </location>
</feature>
<dbReference type="SUPFAM" id="SSF103473">
    <property type="entry name" value="MFS general substrate transporter"/>
    <property type="match status" value="1"/>
</dbReference>
<dbReference type="PANTHER" id="PTHR24064">
    <property type="entry name" value="SOLUTE CARRIER FAMILY 22 MEMBER"/>
    <property type="match status" value="1"/>
</dbReference>
<evidence type="ECO:0000256" key="3">
    <source>
        <dbReference type="ARBA" id="ARBA00022989"/>
    </source>
</evidence>
<evidence type="ECO:0000256" key="1">
    <source>
        <dbReference type="ARBA" id="ARBA00004141"/>
    </source>
</evidence>
<feature type="transmembrane region" description="Helical" evidence="5">
    <location>
        <begin position="381"/>
        <end position="400"/>
    </location>
</feature>
<accession>A0A6P8XMI1</accession>
<sequence length="551" mass="61972">MDFESVLEKCGSFGRYQFVLLGLYGYTNMLSSLHYFSQTIISFTPPHTCNPSNTPEIYAYANATSSARCSYIEWDPVLQQDQEIKCQSWNFERESGYESITTELEWVCDDAYKLAVGQSFFFIGSVLGTLFFGYLADRIGRLPACMLTTLTGALGDFITSFVSSLPFFSMGRFISGLSTDTQYILMYILVFEYLSPKRRTLGLNMVMAVFYCIGLMISPWLAFWVGTWRNYLWVASLPALGVLCYPCVLFESAEWLLTKRQFEKAAQCLRRIAKFNGRQVDESVFDQFIKFYHEKLNEEQKTTSDTFMGMLRTPRLRKFTIILFIKSMIITVAFDILSRNMEGMGISPFKLFSYTGFTYLPAGITIILFQNYIGRKGMACASLFVGAIITAATGFLVASLNPAEHAVILAFMVGLGRYGGVVAYDAEAQYAAEIIPTSVRGRGMSNIHVVGYAFGFFSSYIIFLGTYYKPLPSIFISLLMFIGAALCLTLPETLHKKLPQTLADGEVFGKGESWYYFPCFKCGRKSIEETPDVAAIVSMENSPTTIVKENP</sequence>
<dbReference type="InterPro" id="IPR005828">
    <property type="entry name" value="MFS_sugar_transport-like"/>
</dbReference>
<organism evidence="7 8">
    <name type="scientific">Drosophila albomicans</name>
    <name type="common">Fruit fly</name>
    <dbReference type="NCBI Taxonomy" id="7291"/>
    <lineage>
        <taxon>Eukaryota</taxon>
        <taxon>Metazoa</taxon>
        <taxon>Ecdysozoa</taxon>
        <taxon>Arthropoda</taxon>
        <taxon>Hexapoda</taxon>
        <taxon>Insecta</taxon>
        <taxon>Pterygota</taxon>
        <taxon>Neoptera</taxon>
        <taxon>Endopterygota</taxon>
        <taxon>Diptera</taxon>
        <taxon>Brachycera</taxon>
        <taxon>Muscomorpha</taxon>
        <taxon>Ephydroidea</taxon>
        <taxon>Drosophilidae</taxon>
        <taxon>Drosophila</taxon>
    </lineage>
</organism>
<dbReference type="OrthoDB" id="6884957at2759"/>
<gene>
    <name evidence="8" type="primary">LOC117576790</name>
</gene>
<dbReference type="Pfam" id="PF00083">
    <property type="entry name" value="Sugar_tr"/>
    <property type="match status" value="1"/>
</dbReference>
<evidence type="ECO:0000256" key="2">
    <source>
        <dbReference type="ARBA" id="ARBA00022692"/>
    </source>
</evidence>
<feature type="transmembrane region" description="Helical" evidence="5">
    <location>
        <begin position="201"/>
        <end position="225"/>
    </location>
</feature>
<dbReference type="GeneID" id="117576790"/>
<keyword evidence="7" id="KW-1185">Reference proteome</keyword>
<feature type="transmembrane region" description="Helical" evidence="5">
    <location>
        <begin position="231"/>
        <end position="250"/>
    </location>
</feature>
<dbReference type="AlphaFoldDB" id="A0A6P8XMI1"/>
<dbReference type="RefSeq" id="XP_034117736.2">
    <property type="nucleotide sequence ID" value="XM_034261845.2"/>
</dbReference>
<dbReference type="GO" id="GO:0022857">
    <property type="term" value="F:transmembrane transporter activity"/>
    <property type="evidence" value="ECO:0007669"/>
    <property type="project" value="InterPro"/>
</dbReference>
<evidence type="ECO:0000256" key="5">
    <source>
        <dbReference type="SAM" id="Phobius"/>
    </source>
</evidence>
<dbReference type="Gene3D" id="1.20.1250.20">
    <property type="entry name" value="MFS general substrate transporter like domains"/>
    <property type="match status" value="1"/>
</dbReference>
<evidence type="ECO:0000256" key="4">
    <source>
        <dbReference type="ARBA" id="ARBA00023136"/>
    </source>
</evidence>
<proteinExistence type="predicted"/>
<dbReference type="PROSITE" id="PS50850">
    <property type="entry name" value="MFS"/>
    <property type="match status" value="1"/>
</dbReference>
<dbReference type="InterPro" id="IPR036259">
    <property type="entry name" value="MFS_trans_sf"/>
</dbReference>
<keyword evidence="4 5" id="KW-0472">Membrane</keyword>